<evidence type="ECO:0000259" key="2">
    <source>
        <dbReference type="Pfam" id="PF13456"/>
    </source>
</evidence>
<evidence type="ECO:0000256" key="1">
    <source>
        <dbReference type="SAM" id="MobiDB-lite"/>
    </source>
</evidence>
<dbReference type="InterPro" id="IPR036397">
    <property type="entry name" value="RNaseH_sf"/>
</dbReference>
<feature type="compositionally biased region" description="Polar residues" evidence="1">
    <location>
        <begin position="420"/>
        <end position="431"/>
    </location>
</feature>
<dbReference type="GO" id="GO:0004523">
    <property type="term" value="F:RNA-DNA hybrid ribonuclease activity"/>
    <property type="evidence" value="ECO:0007669"/>
    <property type="project" value="InterPro"/>
</dbReference>
<dbReference type="PANTHER" id="PTHR48475">
    <property type="entry name" value="RIBONUCLEASE H"/>
    <property type="match status" value="1"/>
</dbReference>
<dbReference type="CDD" id="cd09279">
    <property type="entry name" value="RNase_HI_like"/>
    <property type="match status" value="1"/>
</dbReference>
<sequence>MSIARMDPLKYLFEKPALIGKLSRWLILLAKFDLTNVAKKTNKGRVIAEHCAGHPVGEDDINDDFPDEDVLNIDEKATWKMYFDGASNQHGYGVGVLLIAPDGVHILLSVKLNFVATNNVAEYEACIVGLEALLAIDVKEVEIYGDSTLVLAQAQRIWKMKEEHLKPCQAYLNKFANALATLASLVQIPENTFLQPIEIKRREVPAHEREVYVLDDEINDGKPWYYNIRNFEEDKTYSKGADRKDRRALRILHLAHQDQMILSALISSLSETILAHVVKCTTSRDVWICLERMFTSQSRARSMQLHHQLSTLKKGDSSMADFYHKFTSLADTLAAIDQPLKDFDLVSFFLAGLESDYDALVTAIQQRRGEVTLDELYGDFLSHELRLAQHQPTVDLSLASANFANRSSSTRGGRGGRFSNPPNSGRSFSSNQQRQHRGRGRGPYNNSSRPTCQVCSKPGHTALTCYHRFDNSYTVETPPNMQALLATPNYAPDPNWYSDSGATHHLTSDLANLNVRADEYHGPDQIRVGSGFGENTVMRAE</sequence>
<protein>
    <recommendedName>
        <fullName evidence="2">RNase H type-1 domain-containing protein</fullName>
    </recommendedName>
</protein>
<feature type="domain" description="RNase H type-1" evidence="2">
    <location>
        <begin position="83"/>
        <end position="168"/>
    </location>
</feature>
<dbReference type="PANTHER" id="PTHR48475:SF1">
    <property type="entry name" value="RNASE H TYPE-1 DOMAIN-CONTAINING PROTEIN"/>
    <property type="match status" value="1"/>
</dbReference>
<dbReference type="GO" id="GO:0003676">
    <property type="term" value="F:nucleic acid binding"/>
    <property type="evidence" value="ECO:0007669"/>
    <property type="project" value="InterPro"/>
</dbReference>
<proteinExistence type="predicted"/>
<feature type="region of interest" description="Disordered" evidence="1">
    <location>
        <begin position="405"/>
        <end position="451"/>
    </location>
</feature>
<reference evidence="3" key="1">
    <citation type="submission" date="2018-02" db="EMBL/GenBank/DDBJ databases">
        <authorList>
            <person name="Cohen D.B."/>
            <person name="Kent A.D."/>
        </authorList>
    </citation>
    <scope>NUCLEOTIDE SEQUENCE</scope>
</reference>
<dbReference type="SUPFAM" id="SSF53098">
    <property type="entry name" value="Ribonuclease H-like"/>
    <property type="match status" value="1"/>
</dbReference>
<dbReference type="Gene3D" id="3.30.420.10">
    <property type="entry name" value="Ribonuclease H-like superfamily/Ribonuclease H"/>
    <property type="match status" value="1"/>
</dbReference>
<dbReference type="InterPro" id="IPR012337">
    <property type="entry name" value="RNaseH-like_sf"/>
</dbReference>
<dbReference type="InterPro" id="IPR002156">
    <property type="entry name" value="RNaseH_domain"/>
</dbReference>
<dbReference type="Pfam" id="PF13456">
    <property type="entry name" value="RVT_3"/>
    <property type="match status" value="1"/>
</dbReference>
<dbReference type="EMBL" id="OIVN01000147">
    <property type="protein sequence ID" value="SPC75143.1"/>
    <property type="molecule type" value="Genomic_DNA"/>
</dbReference>
<organism evidence="3">
    <name type="scientific">Fagus sylvatica</name>
    <name type="common">Beechnut</name>
    <dbReference type="NCBI Taxonomy" id="28930"/>
    <lineage>
        <taxon>Eukaryota</taxon>
        <taxon>Viridiplantae</taxon>
        <taxon>Streptophyta</taxon>
        <taxon>Embryophyta</taxon>
        <taxon>Tracheophyta</taxon>
        <taxon>Spermatophyta</taxon>
        <taxon>Magnoliopsida</taxon>
        <taxon>eudicotyledons</taxon>
        <taxon>Gunneridae</taxon>
        <taxon>Pentapetalae</taxon>
        <taxon>rosids</taxon>
        <taxon>fabids</taxon>
        <taxon>Fagales</taxon>
        <taxon>Fagaceae</taxon>
        <taxon>Fagus</taxon>
    </lineage>
</organism>
<gene>
    <name evidence="3" type="ORF">FSB_LOCUS3025</name>
</gene>
<name>A0A2N9EK10_FAGSY</name>
<accession>A0A2N9EK10</accession>
<dbReference type="Pfam" id="PF14223">
    <property type="entry name" value="Retrotran_gag_2"/>
    <property type="match status" value="1"/>
</dbReference>
<dbReference type="AlphaFoldDB" id="A0A2N9EK10"/>
<evidence type="ECO:0000313" key="3">
    <source>
        <dbReference type="EMBL" id="SPC75143.1"/>
    </source>
</evidence>